<dbReference type="EMBL" id="UINC01082866">
    <property type="protein sequence ID" value="SVC28022.1"/>
    <property type="molecule type" value="Genomic_DNA"/>
</dbReference>
<feature type="domain" description="Sulfatase N-terminal" evidence="3">
    <location>
        <begin position="6"/>
        <end position="166"/>
    </location>
</feature>
<dbReference type="Gene3D" id="3.40.720.10">
    <property type="entry name" value="Alkaline Phosphatase, subunit A"/>
    <property type="match status" value="1"/>
</dbReference>
<dbReference type="GO" id="GO:0008484">
    <property type="term" value="F:sulfuric ester hydrolase activity"/>
    <property type="evidence" value="ECO:0007669"/>
    <property type="project" value="TreeGrafter"/>
</dbReference>
<evidence type="ECO:0000256" key="2">
    <source>
        <dbReference type="ARBA" id="ARBA00022801"/>
    </source>
</evidence>
<sequence length="327" mass="37692">RAGHPAEPFSLSVGFMLPHQPFVARLEDYTHYYERIMHPHTPEPFSDSLHPHIKWWREACDIKEVSDEECRRSRAAYWALVYRMDVMIGQILGALRENGIADDTLIVYSSDHGEQIGEHGLWWKQTFYEDSVKVPAILSWPGHLPEGTRCDRVVSSLDINATMIEALACPPLPHSRGRSLLPLLRTPERTEWDDVAFSEFCLDRAGAGGPFPERGIYQRMIRRGPWKLNFYHGQPCQLFNLKENPRETTDRIDDPACQSIIDDLKAELLADWCPDQIADRMAVLREDNRILGVWGKHAQPPDGIRWDLRPEMDYLDKNQMGPVPERS</sequence>
<dbReference type="GO" id="GO:0046872">
    <property type="term" value="F:metal ion binding"/>
    <property type="evidence" value="ECO:0007669"/>
    <property type="project" value="UniProtKB-KW"/>
</dbReference>
<keyword evidence="2" id="KW-0378">Hydrolase</keyword>
<dbReference type="PANTHER" id="PTHR45953:SF1">
    <property type="entry name" value="IDURONATE 2-SULFATASE"/>
    <property type="match status" value="1"/>
</dbReference>
<evidence type="ECO:0000256" key="1">
    <source>
        <dbReference type="ARBA" id="ARBA00022723"/>
    </source>
</evidence>
<protein>
    <recommendedName>
        <fullName evidence="3">Sulfatase N-terminal domain-containing protein</fullName>
    </recommendedName>
</protein>
<dbReference type="Pfam" id="PF00884">
    <property type="entry name" value="Sulfatase"/>
    <property type="match status" value="1"/>
</dbReference>
<accession>A0A382KY53</accession>
<keyword evidence="1" id="KW-0479">Metal-binding</keyword>
<name>A0A382KY53_9ZZZZ</name>
<dbReference type="GO" id="GO:0005737">
    <property type="term" value="C:cytoplasm"/>
    <property type="evidence" value="ECO:0007669"/>
    <property type="project" value="TreeGrafter"/>
</dbReference>
<evidence type="ECO:0000313" key="4">
    <source>
        <dbReference type="EMBL" id="SVC28022.1"/>
    </source>
</evidence>
<dbReference type="SUPFAM" id="SSF53649">
    <property type="entry name" value="Alkaline phosphatase-like"/>
    <property type="match status" value="1"/>
</dbReference>
<dbReference type="AlphaFoldDB" id="A0A382KY53"/>
<dbReference type="InterPro" id="IPR017850">
    <property type="entry name" value="Alkaline_phosphatase_core_sf"/>
</dbReference>
<feature type="non-terminal residue" evidence="4">
    <location>
        <position position="1"/>
    </location>
</feature>
<dbReference type="InterPro" id="IPR000917">
    <property type="entry name" value="Sulfatase_N"/>
</dbReference>
<evidence type="ECO:0000259" key="3">
    <source>
        <dbReference type="Pfam" id="PF00884"/>
    </source>
</evidence>
<gene>
    <name evidence="4" type="ORF">METZ01_LOCUS280876</name>
</gene>
<reference evidence="4" key="1">
    <citation type="submission" date="2018-05" db="EMBL/GenBank/DDBJ databases">
        <authorList>
            <person name="Lanie J.A."/>
            <person name="Ng W.-L."/>
            <person name="Kazmierczak K.M."/>
            <person name="Andrzejewski T.M."/>
            <person name="Davidsen T.M."/>
            <person name="Wayne K.J."/>
            <person name="Tettelin H."/>
            <person name="Glass J.I."/>
            <person name="Rusch D."/>
            <person name="Podicherti R."/>
            <person name="Tsui H.-C.T."/>
            <person name="Winkler M.E."/>
        </authorList>
    </citation>
    <scope>NUCLEOTIDE SEQUENCE</scope>
</reference>
<dbReference type="PANTHER" id="PTHR45953">
    <property type="entry name" value="IDURONATE 2-SULFATASE"/>
    <property type="match status" value="1"/>
</dbReference>
<proteinExistence type="predicted"/>
<organism evidence="4">
    <name type="scientific">marine metagenome</name>
    <dbReference type="NCBI Taxonomy" id="408172"/>
    <lineage>
        <taxon>unclassified sequences</taxon>
        <taxon>metagenomes</taxon>
        <taxon>ecological metagenomes</taxon>
    </lineage>
</organism>